<protein>
    <recommendedName>
        <fullName evidence="3">SD-repeat containing protein B domain-containing protein</fullName>
    </recommendedName>
</protein>
<evidence type="ECO:0008006" key="3">
    <source>
        <dbReference type="Google" id="ProtNLM"/>
    </source>
</evidence>
<dbReference type="AlphaFoldDB" id="A0A841MRR5"/>
<dbReference type="Proteomes" id="UP000588604">
    <property type="component" value="Unassembled WGS sequence"/>
</dbReference>
<name>A0A841MRR5_9BACT</name>
<comment type="caution">
    <text evidence="1">The sequence shown here is derived from an EMBL/GenBank/DDBJ whole genome shotgun (WGS) entry which is preliminary data.</text>
</comment>
<sequence>MPAPAIVAGLSAADLIALGGTVASTATAIGTLPDELVTIGSISISLASRGTFYVGDTFVITGEFDVSYGEVSGNEGRIVIEIIEEGKGVIKTFPQIQAQSPKEHISFRMNGRFISHGTKYYYIKVTATGEEDLSWLPNGDTVITKSGVSGTIGLEVKKPISFTTNLLTPSVNHGDYSRTLMYATNHSESDARIVVQIEWQRSFPREAHALTTSLRAGQTDLQILDYRKKHNGDNHSDEKIFYIEPIKHIYHNHQIKAPWGDYFYRYDQLYPDKEKVYPPLTVYCKGTKKETEVSFVPNPTPGLLQKKEQNYKCATLDENEESLLCGALLFDQYGNTLVGVPQDSSNEIQFRGKLCGQIATLKLTPSSSLYSSFTTTVYLQEPLLETDHDTYIFYPTSLPAIQGVVWIEELGRLVSGAKISFINSELGVIYETVTAEDGKFSIPCHTKSFVNGQALIKVALPRNISFQWMEDELFREISLEEISANGHVCLIHASVEKSEDWAKISGQVTFKDYQSGLNHAVKDATVVVRNEQDEVEDKSTTDEFGNYSFGVKPGWYFVEVENAIELGFESRNRNFIEIRNSRTQVNVKLSLPKPEIERKTTNYLKGKASPFKSDKIVVFEKNQLLKEIEVNKKNFYLDLNELTANNDVTISWKRGELLGKPISLKDLLKNI</sequence>
<keyword evidence="2" id="KW-1185">Reference proteome</keyword>
<gene>
    <name evidence="1" type="ORF">FHS59_003860</name>
</gene>
<dbReference type="SUPFAM" id="SSF49478">
    <property type="entry name" value="Cna protein B-type domain"/>
    <property type="match status" value="1"/>
</dbReference>
<dbReference type="Gene3D" id="2.60.40.1120">
    <property type="entry name" value="Carboxypeptidase-like, regulatory domain"/>
    <property type="match status" value="1"/>
</dbReference>
<proteinExistence type="predicted"/>
<organism evidence="1 2">
    <name type="scientific">Algoriphagus iocasae</name>
    <dbReference type="NCBI Taxonomy" id="1836499"/>
    <lineage>
        <taxon>Bacteria</taxon>
        <taxon>Pseudomonadati</taxon>
        <taxon>Bacteroidota</taxon>
        <taxon>Cytophagia</taxon>
        <taxon>Cytophagales</taxon>
        <taxon>Cyclobacteriaceae</taxon>
        <taxon>Algoriphagus</taxon>
    </lineage>
</organism>
<dbReference type="RefSeq" id="WP_184496989.1">
    <property type="nucleotide sequence ID" value="NZ_JACIJO010000003.1"/>
</dbReference>
<evidence type="ECO:0000313" key="2">
    <source>
        <dbReference type="Proteomes" id="UP000588604"/>
    </source>
</evidence>
<reference evidence="1 2" key="1">
    <citation type="submission" date="2020-08" db="EMBL/GenBank/DDBJ databases">
        <title>Genomic Encyclopedia of Type Strains, Phase IV (KMG-IV): sequencing the most valuable type-strain genomes for metagenomic binning, comparative biology and taxonomic classification.</title>
        <authorList>
            <person name="Goeker M."/>
        </authorList>
    </citation>
    <scope>NUCLEOTIDE SEQUENCE [LARGE SCALE GENOMIC DNA]</scope>
    <source>
        <strain evidence="1 2">DSM 102044</strain>
    </source>
</reference>
<evidence type="ECO:0000313" key="1">
    <source>
        <dbReference type="EMBL" id="MBB6328217.1"/>
    </source>
</evidence>
<dbReference type="EMBL" id="JACIJO010000003">
    <property type="protein sequence ID" value="MBB6328217.1"/>
    <property type="molecule type" value="Genomic_DNA"/>
</dbReference>
<accession>A0A841MRR5</accession>